<evidence type="ECO:0000259" key="8">
    <source>
        <dbReference type="PROSITE" id="PS50994"/>
    </source>
</evidence>
<sequence length="1053" mass="117909">MPPTMTTRNAGRRTAKPRGGRTGGQTGRGGGRIGDQGGRGNGTNVIARQLQDLLPTIVAQVGDHISNQGINGSRNDNASDDSTHEEDMNVNVNNGRSGCSYKEFVACKPKEFDGKGGAVAYTRWVEKMEAVQDISGCGDHQKVKYSAGSLIGKALTWWNSEVQTRGQEAAVSMNWEDFKALMKEEYCPSNEMQKLETEFWGHAMVRAGHAVYTDQFHELARLVPHLVTPETKRIKRYIYGLALQIRGMVAATEPPTIQNAILKARVLTDEAVRNGSLKMSGEKRGNGGEPSKEGNVKGDNKRARTGKVFATITNLVRKEYTGSAPKCANCNFHHHPEMPCSACTKCNPLGHFANDCRAGPRMVNPLNAKNPTAARGACYECGGTDHYKAACPRLNRAPRQGGNRPNQALAIERGQGHGNNGNPARERAFVMGAEEARQDPNIVTGTFSLNSHYATMLFDFGSDYSFVSTTFMPLLDIKPSSLGFSYELEIASGQLVEINKVIRVVRMDWLSRHRAEIVCHERVVRIPLPHGEMLRVYGEQPEEKVFPDDLSGLPPSREVEFRIDLTPGAMLVAKSPYRLAPTKMEELPYLDKFVIVFIDDILIYSKTKKEHEMHLGLISYLLKKEKLDGIHVDPSKIEAVKNWIAKSLTISTQKNKKYVWGDEQEMAFQTLKDKLCNKPVLALPDGPEDFVVYCDASCQGLGCVLMQRGKVIAYASRQLKIHKKNYTTHDLELGAVVFALKIWRHYFFSATMTVKFATILSSIKSKILAAQNEASEVVNAPAEMLRGLDEQMERRSDGALYYMDRIWVPLTGDVRTLIIDEAHKLRDEKGYSLLDSTSMKSWQGGVPISIISDRDSRFTSRFWQSMQDALGTRLDMSMAYHPQNDGQSERTIQTLKDMLRAYVIDFGGSWDVHLPLVEFSYNNNYHSSVRCASFEALYGKKCRSPILWAEDRLKAARDRQKSYANKQRKPLKFSVGDHVLLKISPWKCVVRFGKKGKLAPRFVGPFEIIKRIGIVAYRLRLPQELSSVHDTFYVSNLKKCLADPTLHVPLEEI</sequence>
<dbReference type="SMART" id="SM00343">
    <property type="entry name" value="ZnF_C2HC"/>
    <property type="match status" value="2"/>
</dbReference>
<comment type="caution">
    <text evidence="9">The sequence shown here is derived from an EMBL/GenBank/DDBJ whole genome shotgun (WGS) entry which is preliminary data.</text>
</comment>
<keyword evidence="2" id="KW-0064">Aspartyl protease</keyword>
<keyword evidence="2" id="KW-0378">Hydrolase</keyword>
<dbReference type="InterPro" id="IPR043502">
    <property type="entry name" value="DNA/RNA_pol_sf"/>
</dbReference>
<dbReference type="Gene3D" id="3.30.70.270">
    <property type="match status" value="1"/>
</dbReference>
<dbReference type="PROSITE" id="PS50994">
    <property type="entry name" value="INTEGRASE"/>
    <property type="match status" value="1"/>
</dbReference>
<dbReference type="Proteomes" id="UP001151760">
    <property type="component" value="Unassembled WGS sequence"/>
</dbReference>
<protein>
    <submittedName>
        <fullName evidence="9">Reverse transcriptase domain-containing protein</fullName>
    </submittedName>
</protein>
<keyword evidence="3" id="KW-0238">DNA-binding</keyword>
<dbReference type="Pfam" id="PF24626">
    <property type="entry name" value="SH3_Tf2-1"/>
    <property type="match status" value="1"/>
</dbReference>
<name>A0ABQ4X3P4_9ASTR</name>
<evidence type="ECO:0000256" key="1">
    <source>
        <dbReference type="ARBA" id="ARBA00022670"/>
    </source>
</evidence>
<reference evidence="9" key="1">
    <citation type="journal article" date="2022" name="Int. J. Mol. Sci.">
        <title>Draft Genome of Tanacetum Coccineum: Genomic Comparison of Closely Related Tanacetum-Family Plants.</title>
        <authorList>
            <person name="Yamashiro T."/>
            <person name="Shiraishi A."/>
            <person name="Nakayama K."/>
            <person name="Satake H."/>
        </authorList>
    </citation>
    <scope>NUCLEOTIDE SEQUENCE</scope>
</reference>
<organism evidence="9 10">
    <name type="scientific">Tanacetum coccineum</name>
    <dbReference type="NCBI Taxonomy" id="301880"/>
    <lineage>
        <taxon>Eukaryota</taxon>
        <taxon>Viridiplantae</taxon>
        <taxon>Streptophyta</taxon>
        <taxon>Embryophyta</taxon>
        <taxon>Tracheophyta</taxon>
        <taxon>Spermatophyta</taxon>
        <taxon>Magnoliopsida</taxon>
        <taxon>eudicotyledons</taxon>
        <taxon>Gunneridae</taxon>
        <taxon>Pentapetalae</taxon>
        <taxon>asterids</taxon>
        <taxon>campanulids</taxon>
        <taxon>Asterales</taxon>
        <taxon>Asteraceae</taxon>
        <taxon>Asteroideae</taxon>
        <taxon>Anthemideae</taxon>
        <taxon>Anthemidinae</taxon>
        <taxon>Tanacetum</taxon>
    </lineage>
</organism>
<keyword evidence="4" id="KW-0511">Multifunctional enzyme</keyword>
<keyword evidence="1" id="KW-0645">Protease</keyword>
<dbReference type="GO" id="GO:0003964">
    <property type="term" value="F:RNA-directed DNA polymerase activity"/>
    <property type="evidence" value="ECO:0007669"/>
    <property type="project" value="UniProtKB-KW"/>
</dbReference>
<gene>
    <name evidence="9" type="ORF">Tco_0654615</name>
</gene>
<dbReference type="PROSITE" id="PS50158">
    <property type="entry name" value="ZF_CCHC"/>
    <property type="match status" value="1"/>
</dbReference>
<feature type="region of interest" description="Disordered" evidence="6">
    <location>
        <begin position="1"/>
        <end position="43"/>
    </location>
</feature>
<dbReference type="InterPro" id="IPR056924">
    <property type="entry name" value="SH3_Tf2-1"/>
</dbReference>
<evidence type="ECO:0000259" key="7">
    <source>
        <dbReference type="PROSITE" id="PS50158"/>
    </source>
</evidence>
<dbReference type="Pfam" id="PF17919">
    <property type="entry name" value="RT_RNaseH_2"/>
    <property type="match status" value="1"/>
</dbReference>
<feature type="domain" description="CCHC-type" evidence="7">
    <location>
        <begin position="343"/>
        <end position="357"/>
    </location>
</feature>
<dbReference type="InterPro" id="IPR043128">
    <property type="entry name" value="Rev_trsase/Diguanyl_cyclase"/>
</dbReference>
<accession>A0ABQ4X3P4</accession>
<feature type="domain" description="Integrase catalytic" evidence="8">
    <location>
        <begin position="777"/>
        <end position="941"/>
    </location>
</feature>
<evidence type="ECO:0000256" key="2">
    <source>
        <dbReference type="ARBA" id="ARBA00022750"/>
    </source>
</evidence>
<evidence type="ECO:0000256" key="3">
    <source>
        <dbReference type="ARBA" id="ARBA00023125"/>
    </source>
</evidence>
<keyword evidence="5" id="KW-0863">Zinc-finger</keyword>
<keyword evidence="9" id="KW-0548">Nucleotidyltransferase</keyword>
<proteinExistence type="predicted"/>
<evidence type="ECO:0000256" key="5">
    <source>
        <dbReference type="PROSITE-ProRule" id="PRU00047"/>
    </source>
</evidence>
<dbReference type="InterPro" id="IPR036875">
    <property type="entry name" value="Znf_CCHC_sf"/>
</dbReference>
<feature type="compositionally biased region" description="Polar residues" evidence="6">
    <location>
        <begin position="65"/>
        <end position="76"/>
    </location>
</feature>
<keyword evidence="10" id="KW-1185">Reference proteome</keyword>
<dbReference type="InterPro" id="IPR050951">
    <property type="entry name" value="Retrovirus_Pol_polyprotein"/>
</dbReference>
<dbReference type="EMBL" id="BQNB010009177">
    <property type="protein sequence ID" value="GJS59831.1"/>
    <property type="molecule type" value="Genomic_DNA"/>
</dbReference>
<dbReference type="PANTHER" id="PTHR37984">
    <property type="entry name" value="PROTEIN CBG26694"/>
    <property type="match status" value="1"/>
</dbReference>
<dbReference type="Pfam" id="PF03732">
    <property type="entry name" value="Retrotrans_gag"/>
    <property type="match status" value="1"/>
</dbReference>
<dbReference type="SUPFAM" id="SSF57756">
    <property type="entry name" value="Retrovirus zinc finger-like domains"/>
    <property type="match status" value="1"/>
</dbReference>
<feature type="region of interest" description="Disordered" evidence="6">
    <location>
        <begin position="65"/>
        <end position="86"/>
    </location>
</feature>
<evidence type="ECO:0000256" key="6">
    <source>
        <dbReference type="SAM" id="MobiDB-lite"/>
    </source>
</evidence>
<keyword evidence="5" id="KW-0862">Zinc</keyword>
<evidence type="ECO:0000256" key="4">
    <source>
        <dbReference type="ARBA" id="ARBA00023268"/>
    </source>
</evidence>
<reference evidence="9" key="2">
    <citation type="submission" date="2022-01" db="EMBL/GenBank/DDBJ databases">
        <authorList>
            <person name="Yamashiro T."/>
            <person name="Shiraishi A."/>
            <person name="Satake H."/>
            <person name="Nakayama K."/>
        </authorList>
    </citation>
    <scope>NUCLEOTIDE SEQUENCE</scope>
</reference>
<dbReference type="InterPro" id="IPR001584">
    <property type="entry name" value="Integrase_cat-core"/>
</dbReference>
<keyword evidence="9" id="KW-0695">RNA-directed DNA polymerase</keyword>
<feature type="compositionally biased region" description="Basic residues" evidence="6">
    <location>
        <begin position="10"/>
        <end position="19"/>
    </location>
</feature>
<feature type="compositionally biased region" description="Basic and acidic residues" evidence="6">
    <location>
        <begin position="280"/>
        <end position="302"/>
    </location>
</feature>
<dbReference type="InterPro" id="IPR012337">
    <property type="entry name" value="RNaseH-like_sf"/>
</dbReference>
<dbReference type="Pfam" id="PF08284">
    <property type="entry name" value="RVP_2"/>
    <property type="match status" value="1"/>
</dbReference>
<dbReference type="Gene3D" id="3.30.420.10">
    <property type="entry name" value="Ribonuclease H-like superfamily/Ribonuclease H"/>
    <property type="match status" value="1"/>
</dbReference>
<dbReference type="Gene3D" id="4.10.60.10">
    <property type="entry name" value="Zinc finger, CCHC-type"/>
    <property type="match status" value="1"/>
</dbReference>
<dbReference type="SUPFAM" id="SSF53098">
    <property type="entry name" value="Ribonuclease H-like"/>
    <property type="match status" value="1"/>
</dbReference>
<dbReference type="InterPro" id="IPR041577">
    <property type="entry name" value="RT_RNaseH_2"/>
</dbReference>
<evidence type="ECO:0000313" key="9">
    <source>
        <dbReference type="EMBL" id="GJS59831.1"/>
    </source>
</evidence>
<dbReference type="InterPro" id="IPR005162">
    <property type="entry name" value="Retrotrans_gag_dom"/>
</dbReference>
<feature type="compositionally biased region" description="Gly residues" evidence="6">
    <location>
        <begin position="20"/>
        <end position="41"/>
    </location>
</feature>
<keyword evidence="5" id="KW-0479">Metal-binding</keyword>
<dbReference type="InterPro" id="IPR001878">
    <property type="entry name" value="Znf_CCHC"/>
</dbReference>
<dbReference type="SUPFAM" id="SSF56672">
    <property type="entry name" value="DNA/RNA polymerases"/>
    <property type="match status" value="1"/>
</dbReference>
<feature type="region of interest" description="Disordered" evidence="6">
    <location>
        <begin position="275"/>
        <end position="302"/>
    </location>
</feature>
<dbReference type="PANTHER" id="PTHR37984:SF5">
    <property type="entry name" value="PROTEIN NYNRIN-LIKE"/>
    <property type="match status" value="1"/>
</dbReference>
<evidence type="ECO:0000313" key="10">
    <source>
        <dbReference type="Proteomes" id="UP001151760"/>
    </source>
</evidence>
<keyword evidence="9" id="KW-0808">Transferase</keyword>
<dbReference type="InterPro" id="IPR036397">
    <property type="entry name" value="RNaseH_sf"/>
</dbReference>